<proteinExistence type="predicted"/>
<gene>
    <name evidence="2" type="ORF">GMD78_19680</name>
</gene>
<evidence type="ECO:0000259" key="1">
    <source>
        <dbReference type="PROSITE" id="PS50965"/>
    </source>
</evidence>
<name>A0A6N8FN04_9BACI</name>
<feature type="domain" description="NERD" evidence="1">
    <location>
        <begin position="37"/>
        <end position="147"/>
    </location>
</feature>
<sequence length="301" mass="34791">MPHKPRTKSNELIILELLNKRKTLTNKEKQHLFNLKKGYDGELIFDTLTEKLQCECLILNDLLLKVNNTTFQIDSLLIAPVKIYFYEVKNYEGDYIYESDKLFKKPRIEVINPLHQLSRSESLLRQLLLSLGFNPPIDASVVFINPTFTLYQAPLDKPFIFPTQINQHMEDLNVTPSKLNDNHKKLAEKLLSLNLDDSPFSQITAYQYDELRKGITCLSCNSFSVTVANSKCVCLECGNVELVTNAVLRAIKEFKILFPDKKITTTVIYDWCRVVGSKKTLRRILVNNFKVVGAKQWTYYE</sequence>
<dbReference type="Proteomes" id="UP000469125">
    <property type="component" value="Unassembled WGS sequence"/>
</dbReference>
<dbReference type="Pfam" id="PF08378">
    <property type="entry name" value="NERD"/>
    <property type="match status" value="1"/>
</dbReference>
<dbReference type="InterPro" id="IPR011528">
    <property type="entry name" value="NERD"/>
</dbReference>
<dbReference type="EMBL" id="WOCA01000024">
    <property type="protein sequence ID" value="MUK90581.1"/>
    <property type="molecule type" value="Genomic_DNA"/>
</dbReference>
<dbReference type="PROSITE" id="PS50965">
    <property type="entry name" value="NERD"/>
    <property type="match status" value="1"/>
</dbReference>
<evidence type="ECO:0000313" key="3">
    <source>
        <dbReference type="Proteomes" id="UP000469125"/>
    </source>
</evidence>
<accession>A0A6N8FN04</accession>
<evidence type="ECO:0000313" key="2">
    <source>
        <dbReference type="EMBL" id="MUK90581.1"/>
    </source>
</evidence>
<organism evidence="2 3">
    <name type="scientific">Ornithinibacillus caprae</name>
    <dbReference type="NCBI Taxonomy" id="2678566"/>
    <lineage>
        <taxon>Bacteria</taxon>
        <taxon>Bacillati</taxon>
        <taxon>Bacillota</taxon>
        <taxon>Bacilli</taxon>
        <taxon>Bacillales</taxon>
        <taxon>Bacillaceae</taxon>
        <taxon>Ornithinibacillus</taxon>
    </lineage>
</organism>
<reference evidence="2 3" key="1">
    <citation type="submission" date="2019-11" db="EMBL/GenBank/DDBJ databases">
        <authorList>
            <person name="Li X."/>
        </authorList>
    </citation>
    <scope>NUCLEOTIDE SEQUENCE [LARGE SCALE GENOMIC DNA]</scope>
    <source>
        <strain evidence="2 3">L9</strain>
    </source>
</reference>
<keyword evidence="3" id="KW-1185">Reference proteome</keyword>
<dbReference type="AlphaFoldDB" id="A0A6N8FN04"/>
<comment type="caution">
    <text evidence="2">The sequence shown here is derived from an EMBL/GenBank/DDBJ whole genome shotgun (WGS) entry which is preliminary data.</text>
</comment>
<dbReference type="RefSeq" id="WP_155671510.1">
    <property type="nucleotide sequence ID" value="NZ_WOCA01000024.1"/>
</dbReference>
<protein>
    <submittedName>
        <fullName evidence="2">NERD domain-containing protein</fullName>
    </submittedName>
</protein>